<proteinExistence type="predicted"/>
<dbReference type="STRING" id="2082308.A0A2K1QTR7"/>
<feature type="region of interest" description="Disordered" evidence="1">
    <location>
        <begin position="205"/>
        <end position="410"/>
    </location>
</feature>
<evidence type="ECO:0000313" key="3">
    <source>
        <dbReference type="Proteomes" id="UP000243797"/>
    </source>
</evidence>
<feature type="compositionally biased region" description="Polar residues" evidence="1">
    <location>
        <begin position="17"/>
        <end position="34"/>
    </location>
</feature>
<accession>A0A2K1QTR7</accession>
<feature type="compositionally biased region" description="Basic and acidic residues" evidence="1">
    <location>
        <begin position="373"/>
        <end position="410"/>
    </location>
</feature>
<evidence type="ECO:0000256" key="1">
    <source>
        <dbReference type="SAM" id="MobiDB-lite"/>
    </source>
</evidence>
<feature type="compositionally biased region" description="Polar residues" evidence="1">
    <location>
        <begin position="356"/>
        <end position="367"/>
    </location>
</feature>
<feature type="compositionally biased region" description="Basic and acidic residues" evidence="1">
    <location>
        <begin position="286"/>
        <end position="307"/>
    </location>
</feature>
<sequence>MVLEGATSSGGDDGFSEPSNSNFDSASGDAQETSTQITEQWRIDLASLPKPIGPFGLASWDTPARIELLKRSLAESRNVIGRPFTQDEVDALAFKFAKSIAVASCAYPTGLLAGALWAYKGRETFKFPFYSPGGKEWFDPNKFSFLKGQQARAAWHGLRFTAYGGVAFLLSGFFWGSMASTTDIAGTITDPRLKDFREALKAKMREKQGDMSQTKPAQRSSVDTAEGRMDSQAAKASNIWERARQDRQRKQQRTASSDDDDMSPTGGAILDDVAPPDGADGLLSDDQLRMNERRDQYTSRAAERDSKPPPPSPQPKPRQQQAQPPQERRESAVQTGGVWERLRREAASKVADGSMSGEQRQGSTTGDSFAFSRGDEERQLAQDEAQRDFDARVERERQGGDFSEGRGRKW</sequence>
<dbReference type="InParanoid" id="A0A2K1QTR7"/>
<dbReference type="Proteomes" id="UP000243797">
    <property type="component" value="Unassembled WGS sequence"/>
</dbReference>
<dbReference type="AlphaFoldDB" id="A0A2K1QTR7"/>
<feature type="compositionally biased region" description="Polar residues" evidence="1">
    <location>
        <begin position="1"/>
        <end position="10"/>
    </location>
</feature>
<comment type="caution">
    <text evidence="2">The sequence shown here is derived from an EMBL/GenBank/DDBJ whole genome shotgun (WGS) entry which is preliminary data.</text>
</comment>
<feature type="region of interest" description="Disordered" evidence="1">
    <location>
        <begin position="1"/>
        <end position="34"/>
    </location>
</feature>
<dbReference type="EMBL" id="NKHZ01000041">
    <property type="protein sequence ID" value="PNS18445.1"/>
    <property type="molecule type" value="Genomic_DNA"/>
</dbReference>
<feature type="compositionally biased region" description="Polar residues" evidence="1">
    <location>
        <begin position="210"/>
        <end position="223"/>
    </location>
</feature>
<evidence type="ECO:0000313" key="2">
    <source>
        <dbReference type="EMBL" id="PNS18445.1"/>
    </source>
</evidence>
<protein>
    <submittedName>
        <fullName evidence="2">Uncharacterized protein</fullName>
    </submittedName>
</protein>
<reference evidence="2 3" key="1">
    <citation type="submission" date="2017-06" db="EMBL/GenBank/DDBJ databases">
        <title>Draft genome sequence of a variant of Elsinoe murrayae.</title>
        <authorList>
            <person name="Cheng Q."/>
        </authorList>
    </citation>
    <scope>NUCLEOTIDE SEQUENCE [LARGE SCALE GENOMIC DNA]</scope>
    <source>
        <strain evidence="2 3">CQ-2017a</strain>
    </source>
</reference>
<organism evidence="2 3">
    <name type="scientific">Sphaceloma murrayae</name>
    <dbReference type="NCBI Taxonomy" id="2082308"/>
    <lineage>
        <taxon>Eukaryota</taxon>
        <taxon>Fungi</taxon>
        <taxon>Dikarya</taxon>
        <taxon>Ascomycota</taxon>
        <taxon>Pezizomycotina</taxon>
        <taxon>Dothideomycetes</taxon>
        <taxon>Dothideomycetidae</taxon>
        <taxon>Myriangiales</taxon>
        <taxon>Elsinoaceae</taxon>
        <taxon>Sphaceloma</taxon>
    </lineage>
</organism>
<keyword evidence="3" id="KW-1185">Reference proteome</keyword>
<gene>
    <name evidence="2" type="ORF">CAC42_6262</name>
</gene>
<name>A0A2K1QTR7_9PEZI</name>
<dbReference type="OrthoDB" id="4204700at2759"/>